<gene>
    <name evidence="6" type="ORF">Sjap_023076</name>
</gene>
<evidence type="ECO:0000256" key="3">
    <source>
        <dbReference type="ARBA" id="ARBA00022679"/>
    </source>
</evidence>
<dbReference type="AlphaFoldDB" id="A0AAP0EQJ8"/>
<sequence length="181" mass="20783">MESSSSIVGVGGVLPKVKVNSVFVYGSLLADEVVRVLLKRVPLSSPATLPNFHRFSIKGRIYPAIKPVENKKVNGRVLLGITDPELEILDTFEDVEYERCIVDVTLIDRYEKLDAYAYVWVDKNDPNLYGDWHFEEWRQTHMNDFLNMTVGFVEELEGPDSKTRVASYESFFNNEDRPPMF</sequence>
<keyword evidence="7" id="KW-1185">Reference proteome</keyword>
<evidence type="ECO:0000313" key="7">
    <source>
        <dbReference type="Proteomes" id="UP001417504"/>
    </source>
</evidence>
<dbReference type="GO" id="GO:0016740">
    <property type="term" value="F:transferase activity"/>
    <property type="evidence" value="ECO:0007669"/>
    <property type="project" value="UniProtKB-KW"/>
</dbReference>
<evidence type="ECO:0000256" key="2">
    <source>
        <dbReference type="ARBA" id="ARBA00008861"/>
    </source>
</evidence>
<evidence type="ECO:0000256" key="4">
    <source>
        <dbReference type="ARBA" id="ARBA00030602"/>
    </source>
</evidence>
<comment type="function">
    <text evidence="1">Putative gamma-glutamylcyclotransferase.</text>
</comment>
<dbReference type="InterPro" id="IPR036568">
    <property type="entry name" value="GGCT-like_sf"/>
</dbReference>
<comment type="caution">
    <text evidence="6">The sequence shown here is derived from an EMBL/GenBank/DDBJ whole genome shotgun (WGS) entry which is preliminary data.</text>
</comment>
<reference evidence="6 7" key="1">
    <citation type="submission" date="2024-01" db="EMBL/GenBank/DDBJ databases">
        <title>Genome assemblies of Stephania.</title>
        <authorList>
            <person name="Yang L."/>
        </authorList>
    </citation>
    <scope>NUCLEOTIDE SEQUENCE [LARGE SCALE GENOMIC DNA]</scope>
    <source>
        <strain evidence="6">QJT</strain>
        <tissue evidence="6">Leaf</tissue>
    </source>
</reference>
<comment type="similarity">
    <text evidence="2">Belongs to the gamma-glutamylcyclotransferase family.</text>
</comment>
<organism evidence="6 7">
    <name type="scientific">Stephania japonica</name>
    <dbReference type="NCBI Taxonomy" id="461633"/>
    <lineage>
        <taxon>Eukaryota</taxon>
        <taxon>Viridiplantae</taxon>
        <taxon>Streptophyta</taxon>
        <taxon>Embryophyta</taxon>
        <taxon>Tracheophyta</taxon>
        <taxon>Spermatophyta</taxon>
        <taxon>Magnoliopsida</taxon>
        <taxon>Ranunculales</taxon>
        <taxon>Menispermaceae</taxon>
        <taxon>Menispermoideae</taxon>
        <taxon>Cissampelideae</taxon>
        <taxon>Stephania</taxon>
    </lineage>
</organism>
<dbReference type="InterPro" id="IPR045038">
    <property type="entry name" value="AIG2-like"/>
</dbReference>
<dbReference type="EMBL" id="JBBNAE010000009">
    <property type="protein sequence ID" value="KAK9097579.1"/>
    <property type="molecule type" value="Genomic_DNA"/>
</dbReference>
<dbReference type="Proteomes" id="UP001417504">
    <property type="component" value="Unassembled WGS sequence"/>
</dbReference>
<dbReference type="Gene3D" id="3.10.490.10">
    <property type="entry name" value="Gamma-glutamyl cyclotransferase-like"/>
    <property type="match status" value="1"/>
</dbReference>
<dbReference type="SUPFAM" id="SSF110857">
    <property type="entry name" value="Gamma-glutamyl cyclotransferase-like"/>
    <property type="match status" value="1"/>
</dbReference>
<evidence type="ECO:0000256" key="1">
    <source>
        <dbReference type="ARBA" id="ARBA00002782"/>
    </source>
</evidence>
<name>A0AAP0EQJ8_9MAGN</name>
<evidence type="ECO:0000313" key="6">
    <source>
        <dbReference type="EMBL" id="KAK9097579.1"/>
    </source>
</evidence>
<keyword evidence="3" id="KW-0808">Transferase</keyword>
<accession>A0AAP0EQJ8</accession>
<dbReference type="Pfam" id="PF06094">
    <property type="entry name" value="GGACT"/>
    <property type="match status" value="1"/>
</dbReference>
<dbReference type="PANTHER" id="PTHR31544:SF2">
    <property type="entry name" value="AIG2-LIKE PROTEIN D"/>
    <property type="match status" value="1"/>
</dbReference>
<dbReference type="PANTHER" id="PTHR31544">
    <property type="entry name" value="AIG2-LIKE PROTEIN D"/>
    <property type="match status" value="1"/>
</dbReference>
<dbReference type="InterPro" id="IPR009288">
    <property type="entry name" value="AIG2-like_dom"/>
</dbReference>
<dbReference type="Gene3D" id="6.10.250.210">
    <property type="match status" value="1"/>
</dbReference>
<protein>
    <recommendedName>
        <fullName evidence="4">Putative gamma-glutamylcyclotransferase</fullName>
    </recommendedName>
</protein>
<feature type="domain" description="Gamma-glutamylcyclotransferase AIG2-like" evidence="5">
    <location>
        <begin position="22"/>
        <end position="133"/>
    </location>
</feature>
<evidence type="ECO:0000259" key="5">
    <source>
        <dbReference type="Pfam" id="PF06094"/>
    </source>
</evidence>
<dbReference type="CDD" id="cd06661">
    <property type="entry name" value="GGCT_like"/>
    <property type="match status" value="1"/>
</dbReference>
<dbReference type="InterPro" id="IPR013024">
    <property type="entry name" value="GGCT-like"/>
</dbReference>
<proteinExistence type="inferred from homology"/>